<dbReference type="RefSeq" id="WP_371837565.1">
    <property type="nucleotide sequence ID" value="NZ_JBGMEK010000004.1"/>
</dbReference>
<evidence type="ECO:0000259" key="16">
    <source>
        <dbReference type="PROSITE" id="PS50106"/>
    </source>
</evidence>
<dbReference type="PANTHER" id="PTHR22939:SF130">
    <property type="entry name" value="PERIPLASMIC SERINE ENDOPROTEASE DEGP-LIKE-RELATED"/>
    <property type="match status" value="1"/>
</dbReference>
<organism evidence="17 18">
    <name type="scientific">Microbulbifer epialgicus</name>
    <dbReference type="NCBI Taxonomy" id="393907"/>
    <lineage>
        <taxon>Bacteria</taxon>
        <taxon>Pseudomonadati</taxon>
        <taxon>Pseudomonadota</taxon>
        <taxon>Gammaproteobacteria</taxon>
        <taxon>Cellvibrionales</taxon>
        <taxon>Microbulbiferaceae</taxon>
        <taxon>Microbulbifer</taxon>
    </lineage>
</organism>
<dbReference type="PROSITE" id="PS50106">
    <property type="entry name" value="PDZ"/>
    <property type="match status" value="2"/>
</dbReference>
<keyword evidence="13" id="KW-0346">Stress response</keyword>
<dbReference type="Pfam" id="PF13365">
    <property type="entry name" value="Trypsin_2"/>
    <property type="match status" value="1"/>
</dbReference>
<evidence type="ECO:0000256" key="15">
    <source>
        <dbReference type="SAM" id="SignalP"/>
    </source>
</evidence>
<evidence type="ECO:0000256" key="1">
    <source>
        <dbReference type="ARBA" id="ARBA00001772"/>
    </source>
</evidence>
<reference evidence="17 18" key="1">
    <citation type="submission" date="2024-08" db="EMBL/GenBank/DDBJ databases">
        <authorList>
            <person name="Ishaq N."/>
        </authorList>
    </citation>
    <scope>NUCLEOTIDE SEQUENCE [LARGE SCALE GENOMIC DNA]</scope>
    <source>
        <strain evidence="17 18">DSM 18651</strain>
    </source>
</reference>
<comment type="function">
    <text evidence="2">Might be efficient in the degradation of transiently denatured and unfolded proteins which accumulate in the periplasm following stress conditions.</text>
</comment>
<keyword evidence="7" id="KW-0645">Protease</keyword>
<protein>
    <recommendedName>
        <fullName evidence="6">Probable periplasmic serine endoprotease DegP-like</fullName>
        <ecNumber evidence="5">3.4.21.107</ecNumber>
    </recommendedName>
    <alternativeName>
        <fullName evidence="14">Protease Do</fullName>
    </alternativeName>
</protein>
<dbReference type="Gene3D" id="2.30.42.10">
    <property type="match status" value="2"/>
</dbReference>
<accession>A0ABV4NWT6</accession>
<dbReference type="InterPro" id="IPR001940">
    <property type="entry name" value="Peptidase_S1C"/>
</dbReference>
<evidence type="ECO:0000256" key="13">
    <source>
        <dbReference type="ARBA" id="ARBA00023016"/>
    </source>
</evidence>
<evidence type="ECO:0000256" key="11">
    <source>
        <dbReference type="ARBA" id="ARBA00022801"/>
    </source>
</evidence>
<evidence type="ECO:0000256" key="14">
    <source>
        <dbReference type="ARBA" id="ARBA00032850"/>
    </source>
</evidence>
<dbReference type="InterPro" id="IPR036034">
    <property type="entry name" value="PDZ_sf"/>
</dbReference>
<keyword evidence="9" id="KW-0677">Repeat</keyword>
<evidence type="ECO:0000256" key="9">
    <source>
        <dbReference type="ARBA" id="ARBA00022737"/>
    </source>
</evidence>
<evidence type="ECO:0000256" key="3">
    <source>
        <dbReference type="ARBA" id="ARBA00004418"/>
    </source>
</evidence>
<dbReference type="SUPFAM" id="SSF50156">
    <property type="entry name" value="PDZ domain-like"/>
    <property type="match status" value="2"/>
</dbReference>
<dbReference type="EMBL" id="JBGMEK010000004">
    <property type="protein sequence ID" value="MFA0809950.1"/>
    <property type="molecule type" value="Genomic_DNA"/>
</dbReference>
<dbReference type="InterPro" id="IPR011782">
    <property type="entry name" value="Pept_S1C_Do"/>
</dbReference>
<sequence>MVKRCTQYLIVFCLLVSGAVSARGLPELTELIEENSPAVVKINTVDRSRMARGNNPPQYQQEIPDIFRHLLEPRQRQQRPVASMGSGFIISEDGYIVTNNHVVNGADQVKVTLTDRREYEAEVIGKDERSDLALLKIDAEDLSAVRWGDSEELQVGEWVVAIGSPFGLDYSASAGIVSAMGRSIPNESRENYVPFIQTDVAINPGNSGGPLFNLDGEVIGINSQIYTRSGGSIGLSFAIPASLAQDVVAQLKEKGRVDRGWLGVGIRNVDRDMAEAMGLGKPSGALVEQVSPGTPAAEAGIMPGDIITRFDGRKIGVHGDLPHVVGQIRPGTEVPVDLMRKGKSQRLKVIVGALPGSDGEPTQAASRPASSIGGRLGVVVEEIPDGMKQRWNVDTGVLVKQVVPGKPGAKAGLRSGDIIAQLGFEEVADMKDYKSVVKELPKDELLPIRFFRAGQSTFRTIKIES</sequence>
<dbReference type="PANTHER" id="PTHR22939">
    <property type="entry name" value="SERINE PROTEASE FAMILY S1C HTRA-RELATED"/>
    <property type="match status" value="1"/>
</dbReference>
<comment type="similarity">
    <text evidence="4">Belongs to the peptidase S1C family.</text>
</comment>
<feature type="chain" id="PRO_5047223286" description="Probable periplasmic serine endoprotease DegP-like" evidence="15">
    <location>
        <begin position="23"/>
        <end position="465"/>
    </location>
</feature>
<dbReference type="Pfam" id="PF13180">
    <property type="entry name" value="PDZ_2"/>
    <property type="match status" value="1"/>
</dbReference>
<name>A0ABV4NWT6_9GAMM</name>
<dbReference type="Pfam" id="PF17820">
    <property type="entry name" value="PDZ_6"/>
    <property type="match status" value="1"/>
</dbReference>
<evidence type="ECO:0000256" key="12">
    <source>
        <dbReference type="ARBA" id="ARBA00022825"/>
    </source>
</evidence>
<dbReference type="Proteomes" id="UP001569428">
    <property type="component" value="Unassembled WGS sequence"/>
</dbReference>
<dbReference type="Gene3D" id="2.40.10.120">
    <property type="match status" value="1"/>
</dbReference>
<evidence type="ECO:0000313" key="18">
    <source>
        <dbReference type="Proteomes" id="UP001569428"/>
    </source>
</evidence>
<evidence type="ECO:0000256" key="4">
    <source>
        <dbReference type="ARBA" id="ARBA00010541"/>
    </source>
</evidence>
<gene>
    <name evidence="17" type="ORF">ACCI49_03370</name>
</gene>
<keyword evidence="10" id="KW-0574">Periplasm</keyword>
<evidence type="ECO:0000256" key="2">
    <source>
        <dbReference type="ARBA" id="ARBA00002610"/>
    </source>
</evidence>
<feature type="domain" description="PDZ" evidence="16">
    <location>
        <begin position="246"/>
        <end position="315"/>
    </location>
</feature>
<dbReference type="EC" id="3.4.21.107" evidence="5"/>
<comment type="catalytic activity">
    <reaction evidence="1">
        <text>Acts on substrates that are at least partially unfolded. The cleavage site P1 residue is normally between a pair of hydrophobic residues, such as Val-|-Val.</text>
        <dbReference type="EC" id="3.4.21.107"/>
    </reaction>
</comment>
<dbReference type="InterPro" id="IPR041489">
    <property type="entry name" value="PDZ_6"/>
</dbReference>
<dbReference type="NCBIfam" id="TIGR02037">
    <property type="entry name" value="degP_htrA_DO"/>
    <property type="match status" value="1"/>
</dbReference>
<feature type="signal peptide" evidence="15">
    <location>
        <begin position="1"/>
        <end position="22"/>
    </location>
</feature>
<dbReference type="InterPro" id="IPR001478">
    <property type="entry name" value="PDZ"/>
</dbReference>
<evidence type="ECO:0000256" key="8">
    <source>
        <dbReference type="ARBA" id="ARBA00022729"/>
    </source>
</evidence>
<evidence type="ECO:0000256" key="10">
    <source>
        <dbReference type="ARBA" id="ARBA00022764"/>
    </source>
</evidence>
<keyword evidence="18" id="KW-1185">Reference proteome</keyword>
<keyword evidence="8 15" id="KW-0732">Signal</keyword>
<dbReference type="SMART" id="SM00228">
    <property type="entry name" value="PDZ"/>
    <property type="match status" value="2"/>
</dbReference>
<comment type="caution">
    <text evidence="17">The sequence shown here is derived from an EMBL/GenBank/DDBJ whole genome shotgun (WGS) entry which is preliminary data.</text>
</comment>
<dbReference type="SUPFAM" id="SSF50494">
    <property type="entry name" value="Trypsin-like serine proteases"/>
    <property type="match status" value="1"/>
</dbReference>
<dbReference type="CDD" id="cd10839">
    <property type="entry name" value="cpPDZ1_DegP-like"/>
    <property type="match status" value="1"/>
</dbReference>
<evidence type="ECO:0000256" key="6">
    <source>
        <dbReference type="ARBA" id="ARBA00013958"/>
    </source>
</evidence>
<evidence type="ECO:0000313" key="17">
    <source>
        <dbReference type="EMBL" id="MFA0809950.1"/>
    </source>
</evidence>
<keyword evidence="11" id="KW-0378">Hydrolase</keyword>
<evidence type="ECO:0000256" key="5">
    <source>
        <dbReference type="ARBA" id="ARBA00013035"/>
    </source>
</evidence>
<proteinExistence type="inferred from homology"/>
<dbReference type="InterPro" id="IPR009003">
    <property type="entry name" value="Peptidase_S1_PA"/>
</dbReference>
<keyword evidence="12" id="KW-0720">Serine protease</keyword>
<dbReference type="PRINTS" id="PR00834">
    <property type="entry name" value="PROTEASES2C"/>
</dbReference>
<evidence type="ECO:0000256" key="7">
    <source>
        <dbReference type="ARBA" id="ARBA00022670"/>
    </source>
</evidence>
<feature type="domain" description="PDZ" evidence="16">
    <location>
        <begin position="374"/>
        <end position="422"/>
    </location>
</feature>
<comment type="subcellular location">
    <subcellularLocation>
        <location evidence="3">Periplasm</location>
    </subcellularLocation>
</comment>